<dbReference type="Pfam" id="PF16158">
    <property type="entry name" value="N_BRCA1_IG"/>
    <property type="match status" value="1"/>
</dbReference>
<evidence type="ECO:0000256" key="1">
    <source>
        <dbReference type="SAM" id="MobiDB-lite"/>
    </source>
</evidence>
<dbReference type="Gene3D" id="2.60.40.10">
    <property type="entry name" value="Immunoglobulins"/>
    <property type="match status" value="1"/>
</dbReference>
<evidence type="ECO:0000259" key="2">
    <source>
        <dbReference type="Pfam" id="PF16158"/>
    </source>
</evidence>
<name>A0ABN1QQZ6_9ACTN</name>
<dbReference type="EMBL" id="BAAAHH010000006">
    <property type="protein sequence ID" value="GAA0946344.1"/>
    <property type="molecule type" value="Genomic_DNA"/>
</dbReference>
<evidence type="ECO:0000313" key="3">
    <source>
        <dbReference type="EMBL" id="GAA0946344.1"/>
    </source>
</evidence>
<dbReference type="Proteomes" id="UP001500665">
    <property type="component" value="Unassembled WGS sequence"/>
</dbReference>
<reference evidence="3 4" key="1">
    <citation type="journal article" date="2019" name="Int. J. Syst. Evol. Microbiol.">
        <title>The Global Catalogue of Microorganisms (GCM) 10K type strain sequencing project: providing services to taxonomists for standard genome sequencing and annotation.</title>
        <authorList>
            <consortium name="The Broad Institute Genomics Platform"/>
            <consortium name="The Broad Institute Genome Sequencing Center for Infectious Disease"/>
            <person name="Wu L."/>
            <person name="Ma J."/>
        </authorList>
    </citation>
    <scope>NUCLEOTIDE SEQUENCE [LARGE SCALE GENOMIC DNA]</scope>
    <source>
        <strain evidence="3 4">JCM 10696</strain>
    </source>
</reference>
<evidence type="ECO:0000313" key="4">
    <source>
        <dbReference type="Proteomes" id="UP001500665"/>
    </source>
</evidence>
<accession>A0ABN1QQZ6</accession>
<dbReference type="CDD" id="cd14947">
    <property type="entry name" value="NBR1_like"/>
    <property type="match status" value="1"/>
</dbReference>
<feature type="domain" description="Nbr1 FW" evidence="2">
    <location>
        <begin position="209"/>
        <end position="296"/>
    </location>
</feature>
<dbReference type="PANTHER" id="PTHR20930:SF0">
    <property type="entry name" value="PROTEIN ILRUN"/>
    <property type="match status" value="1"/>
</dbReference>
<gene>
    <name evidence="3" type="ORF">GCM10009550_20910</name>
</gene>
<protein>
    <recommendedName>
        <fullName evidence="2">Nbr1 FW domain-containing protein</fullName>
    </recommendedName>
</protein>
<dbReference type="RefSeq" id="WP_344239295.1">
    <property type="nucleotide sequence ID" value="NZ_BAAAHH010000006.1"/>
</dbReference>
<sequence>MDARVSAIRDFASVLRDVRSSSGNPPFREMSGRSGAISHTTLYEAAKGNRLPSWETTVEFVKACGGDPADYRERWEQANRAVRGASAEGDAGPASQSGENDSSARPPSDASAEEARPGPGKAPERGRAWLSAPVKAALATTAVGVGIAGVIAVSGDRGSGAGQQGVNPLRSTAEPVPGPADCPVLTPNPPTAPPAHPGDLAVFVADVTLIDCARVAPGVTVTKVWRLQNAGTVPWNGYSLRRLDSPQQVGRCQTITDVPIDDTPPGEMVDIRVDVTTQKTPGLCYVLFKMVDAGGRIAFPATRPANFQIIVDPRAPAARDAAGAS</sequence>
<dbReference type="InterPro" id="IPR032350">
    <property type="entry name" value="Nbr1_FW"/>
</dbReference>
<feature type="compositionally biased region" description="Low complexity" evidence="1">
    <location>
        <begin position="101"/>
        <end position="110"/>
    </location>
</feature>
<proteinExistence type="predicted"/>
<keyword evidence="4" id="KW-1185">Reference proteome</keyword>
<comment type="caution">
    <text evidence="3">The sequence shown here is derived from an EMBL/GenBank/DDBJ whole genome shotgun (WGS) entry which is preliminary data.</text>
</comment>
<dbReference type="PANTHER" id="PTHR20930">
    <property type="entry name" value="OVARIAN CARCINOMA ANTIGEN CA125-RELATED"/>
    <property type="match status" value="1"/>
</dbReference>
<organism evidence="3 4">
    <name type="scientific">Actinocorallia libanotica</name>
    <dbReference type="NCBI Taxonomy" id="46162"/>
    <lineage>
        <taxon>Bacteria</taxon>
        <taxon>Bacillati</taxon>
        <taxon>Actinomycetota</taxon>
        <taxon>Actinomycetes</taxon>
        <taxon>Streptosporangiales</taxon>
        <taxon>Thermomonosporaceae</taxon>
        <taxon>Actinocorallia</taxon>
    </lineage>
</organism>
<dbReference type="InterPro" id="IPR013783">
    <property type="entry name" value="Ig-like_fold"/>
</dbReference>
<feature type="region of interest" description="Disordered" evidence="1">
    <location>
        <begin position="79"/>
        <end position="126"/>
    </location>
</feature>